<dbReference type="PRINTS" id="PR00723">
    <property type="entry name" value="SUBTILISIN"/>
</dbReference>
<name>A0ABW0TU08_9BACL</name>
<dbReference type="InterPro" id="IPR023828">
    <property type="entry name" value="Peptidase_S8_Ser-AS"/>
</dbReference>
<dbReference type="Proteomes" id="UP001596071">
    <property type="component" value="Unassembled WGS sequence"/>
</dbReference>
<feature type="domain" description="Peptidase S8/S53" evidence="9">
    <location>
        <begin position="144"/>
        <end position="403"/>
    </location>
</feature>
<dbReference type="Pfam" id="PF00082">
    <property type="entry name" value="Peptidase_S8"/>
    <property type="match status" value="1"/>
</dbReference>
<keyword evidence="3" id="KW-0479">Metal-binding</keyword>
<evidence type="ECO:0000256" key="8">
    <source>
        <dbReference type="SAM" id="SignalP"/>
    </source>
</evidence>
<keyword evidence="4 6" id="KW-0378">Hydrolase</keyword>
<dbReference type="InterPro" id="IPR000209">
    <property type="entry name" value="Peptidase_S8/S53_dom"/>
</dbReference>
<reference evidence="11" key="1">
    <citation type="journal article" date="2019" name="Int. J. Syst. Evol. Microbiol.">
        <title>The Global Catalogue of Microorganisms (GCM) 10K type strain sequencing project: providing services to taxonomists for standard genome sequencing and annotation.</title>
        <authorList>
            <consortium name="The Broad Institute Genomics Platform"/>
            <consortium name="The Broad Institute Genome Sequencing Center for Infectious Disease"/>
            <person name="Wu L."/>
            <person name="Ma J."/>
        </authorList>
    </citation>
    <scope>NUCLEOTIDE SEQUENCE [LARGE SCALE GENOMIC DNA]</scope>
    <source>
        <strain evidence="11">KACC 11299</strain>
    </source>
</reference>
<accession>A0ABW0TU08</accession>
<dbReference type="InterPro" id="IPR034202">
    <property type="entry name" value="Subtilisin_Carlsberg-like"/>
</dbReference>
<comment type="similarity">
    <text evidence="1 6 7">Belongs to the peptidase S8 family.</text>
</comment>
<evidence type="ECO:0000259" key="9">
    <source>
        <dbReference type="Pfam" id="PF00082"/>
    </source>
</evidence>
<organism evidence="10 11">
    <name type="scientific">Sporosarcina koreensis</name>
    <dbReference type="NCBI Taxonomy" id="334735"/>
    <lineage>
        <taxon>Bacteria</taxon>
        <taxon>Bacillati</taxon>
        <taxon>Bacillota</taxon>
        <taxon>Bacilli</taxon>
        <taxon>Bacillales</taxon>
        <taxon>Caryophanaceae</taxon>
        <taxon>Sporosarcina</taxon>
    </lineage>
</organism>
<feature type="signal peptide" evidence="8">
    <location>
        <begin position="1"/>
        <end position="26"/>
    </location>
</feature>
<protein>
    <submittedName>
        <fullName evidence="10">S8 family serine peptidase</fullName>
    </submittedName>
</protein>
<dbReference type="PANTHER" id="PTHR43806:SF11">
    <property type="entry name" value="CEREVISIN-RELATED"/>
    <property type="match status" value="1"/>
</dbReference>
<feature type="chain" id="PRO_5047029107" evidence="8">
    <location>
        <begin position="27"/>
        <end position="429"/>
    </location>
</feature>
<dbReference type="PROSITE" id="PS00136">
    <property type="entry name" value="SUBTILASE_ASP"/>
    <property type="match status" value="1"/>
</dbReference>
<keyword evidence="2 6" id="KW-0645">Protease</keyword>
<gene>
    <name evidence="10" type="ORF">ACFPTP_00935</name>
</gene>
<feature type="active site" description="Charge relay system" evidence="6">
    <location>
        <position position="369"/>
    </location>
</feature>
<evidence type="ECO:0000256" key="2">
    <source>
        <dbReference type="ARBA" id="ARBA00022670"/>
    </source>
</evidence>
<comment type="caution">
    <text evidence="10">The sequence shown here is derived from an EMBL/GenBank/DDBJ whole genome shotgun (WGS) entry which is preliminary data.</text>
</comment>
<dbReference type="PROSITE" id="PS00138">
    <property type="entry name" value="SUBTILASE_SER"/>
    <property type="match status" value="1"/>
</dbReference>
<evidence type="ECO:0000256" key="3">
    <source>
        <dbReference type="ARBA" id="ARBA00022723"/>
    </source>
</evidence>
<dbReference type="PROSITE" id="PS51892">
    <property type="entry name" value="SUBTILASE"/>
    <property type="match status" value="1"/>
</dbReference>
<evidence type="ECO:0000256" key="4">
    <source>
        <dbReference type="ARBA" id="ARBA00022801"/>
    </source>
</evidence>
<dbReference type="InterPro" id="IPR015500">
    <property type="entry name" value="Peptidase_S8_subtilisin-rel"/>
</dbReference>
<evidence type="ECO:0000313" key="11">
    <source>
        <dbReference type="Proteomes" id="UP001596071"/>
    </source>
</evidence>
<dbReference type="EMBL" id="JBHSNP010000002">
    <property type="protein sequence ID" value="MFC5601831.1"/>
    <property type="molecule type" value="Genomic_DNA"/>
</dbReference>
<dbReference type="PROSITE" id="PS00137">
    <property type="entry name" value="SUBTILASE_HIS"/>
    <property type="match status" value="1"/>
</dbReference>
<dbReference type="SUPFAM" id="SSF52743">
    <property type="entry name" value="Subtilisin-like"/>
    <property type="match status" value="1"/>
</dbReference>
<dbReference type="InterPro" id="IPR036852">
    <property type="entry name" value="Peptidase_S8/S53_dom_sf"/>
</dbReference>
<dbReference type="RefSeq" id="WP_381441491.1">
    <property type="nucleotide sequence ID" value="NZ_JBHSNP010000002.1"/>
</dbReference>
<dbReference type="InterPro" id="IPR050131">
    <property type="entry name" value="Peptidase_S8_subtilisin-like"/>
</dbReference>
<proteinExistence type="inferred from homology"/>
<keyword evidence="11" id="KW-1185">Reference proteome</keyword>
<evidence type="ECO:0000256" key="6">
    <source>
        <dbReference type="PROSITE-ProRule" id="PRU01240"/>
    </source>
</evidence>
<evidence type="ECO:0000256" key="7">
    <source>
        <dbReference type="RuleBase" id="RU003355"/>
    </source>
</evidence>
<feature type="active site" description="Charge relay system" evidence="6">
    <location>
        <position position="190"/>
    </location>
</feature>
<dbReference type="PANTHER" id="PTHR43806">
    <property type="entry name" value="PEPTIDASE S8"/>
    <property type="match status" value="1"/>
</dbReference>
<evidence type="ECO:0000256" key="1">
    <source>
        <dbReference type="ARBA" id="ARBA00011073"/>
    </source>
</evidence>
<feature type="active site" description="Charge relay system" evidence="6">
    <location>
        <position position="153"/>
    </location>
</feature>
<dbReference type="Gene3D" id="3.40.50.200">
    <property type="entry name" value="Peptidase S8/S53 domain"/>
    <property type="match status" value="1"/>
</dbReference>
<dbReference type="CDD" id="cd07477">
    <property type="entry name" value="Peptidases_S8_Subtilisin_subset"/>
    <property type="match status" value="1"/>
</dbReference>
<keyword evidence="5 6" id="KW-0720">Serine protease</keyword>
<evidence type="ECO:0000256" key="5">
    <source>
        <dbReference type="ARBA" id="ARBA00022825"/>
    </source>
</evidence>
<keyword evidence="8" id="KW-0732">Signal</keyword>
<dbReference type="InterPro" id="IPR022398">
    <property type="entry name" value="Peptidase_S8_His-AS"/>
</dbReference>
<sequence length="429" mass="45991">MKKPLKVLAAIALTASMLGPAGSVFAKDDFRDFKEDQMKQRGETFRVLITATSDQELQQLQQSYELRNEFDGHSYTTDVTAKEFEALQNLPHITVEKVDVLSIQIDPSSLKVNDEMDAAAASQSVPWGIKAIYNDNNLTYTTGGSNVRIAVLDTGVNVNHSDLYYNAEQCKDFTQSASLVNNTCTDRNGHGTHVAGTALGEGGDDRRGVYGVAPNAKLWAYKVLNDSGSGYEDDIANAIRHAADQAYSQRVNVVINMSLGSNGESSLITNAVNYAYDRGVLIVAAAGNDGFSPGSIDYPAALPSAIAVANLENRLENGTFRVANSSSRGHSRTAGDYVIQTGDVELSAPGTSIFSTWYNGGYATISGTSMATPHVAGLAAKIWAENPSFTNVQLRSNLQNRAKSYDILGGYHAGRGDDIASGFGFARVR</sequence>
<evidence type="ECO:0000313" key="10">
    <source>
        <dbReference type="EMBL" id="MFC5601831.1"/>
    </source>
</evidence>
<dbReference type="InterPro" id="IPR023827">
    <property type="entry name" value="Peptidase_S8_Asp-AS"/>
</dbReference>